<feature type="transmembrane region" description="Helical" evidence="1">
    <location>
        <begin position="23"/>
        <end position="43"/>
    </location>
</feature>
<evidence type="ECO:0000313" key="2">
    <source>
        <dbReference type="EMBL" id="MFC3175141.1"/>
    </source>
</evidence>
<keyword evidence="1" id="KW-0472">Membrane</keyword>
<dbReference type="EMBL" id="JBHRTQ010000010">
    <property type="protein sequence ID" value="MFC3175141.1"/>
    <property type="molecule type" value="Genomic_DNA"/>
</dbReference>
<comment type="caution">
    <text evidence="2">The sequence shown here is derived from an EMBL/GenBank/DDBJ whole genome shotgun (WGS) entry which is preliminary data.</text>
</comment>
<gene>
    <name evidence="2" type="ORF">ACFOD9_12850</name>
</gene>
<evidence type="ECO:0000313" key="3">
    <source>
        <dbReference type="Proteomes" id="UP001595604"/>
    </source>
</evidence>
<accession>A0ABV7IR39</accession>
<organism evidence="2 3">
    <name type="scientific">Novosphingobium bradum</name>
    <dbReference type="NCBI Taxonomy" id="1737444"/>
    <lineage>
        <taxon>Bacteria</taxon>
        <taxon>Pseudomonadati</taxon>
        <taxon>Pseudomonadota</taxon>
        <taxon>Alphaproteobacteria</taxon>
        <taxon>Sphingomonadales</taxon>
        <taxon>Sphingomonadaceae</taxon>
        <taxon>Novosphingobium</taxon>
    </lineage>
</organism>
<proteinExistence type="predicted"/>
<dbReference type="RefSeq" id="WP_379510511.1">
    <property type="nucleotide sequence ID" value="NZ_JBHRTQ010000010.1"/>
</dbReference>
<sequence>MATPPPASSTAGSRATRRGLRRLGWAIVAGLVALALLYGPALARYARTGTSYGARIGCSCRFVEGRPLGSCRADFEPGMALVTLSEDAEARSVTARFALGFAQTATFREGAGCQMDPLPRD</sequence>
<dbReference type="Proteomes" id="UP001595604">
    <property type="component" value="Unassembled WGS sequence"/>
</dbReference>
<reference evidence="3" key="1">
    <citation type="journal article" date="2019" name="Int. J. Syst. Evol. Microbiol.">
        <title>The Global Catalogue of Microorganisms (GCM) 10K type strain sequencing project: providing services to taxonomists for standard genome sequencing and annotation.</title>
        <authorList>
            <consortium name="The Broad Institute Genomics Platform"/>
            <consortium name="The Broad Institute Genome Sequencing Center for Infectious Disease"/>
            <person name="Wu L."/>
            <person name="Ma J."/>
        </authorList>
    </citation>
    <scope>NUCLEOTIDE SEQUENCE [LARGE SCALE GENOMIC DNA]</scope>
    <source>
        <strain evidence="3">KCTC 42984</strain>
    </source>
</reference>
<keyword evidence="1" id="KW-1133">Transmembrane helix</keyword>
<evidence type="ECO:0000256" key="1">
    <source>
        <dbReference type="SAM" id="Phobius"/>
    </source>
</evidence>
<protein>
    <submittedName>
        <fullName evidence="2">Uncharacterized protein</fullName>
    </submittedName>
</protein>
<name>A0ABV7IR39_9SPHN</name>
<keyword evidence="3" id="KW-1185">Reference proteome</keyword>
<keyword evidence="1" id="KW-0812">Transmembrane</keyword>